<sequence>MREAYGYNWYQTCYAFDIDKTLKEKELFGRKITFQSPQLKYRSKLLEWLKTIAEKLTLSSVTVHLGVFLIDKFMDNHNIMINRLASVGLICLLLAAKFEEHENRIPNIADLPPLVGYELGLNEFIQLEIFILHSLNWRVSWPTAAHFAEFYLLYAINPDDSDYFNTSHRHLQEMVSSSLKDFLDVSLSDVVLLDYRASEIAAACLLAARLEHGLRPLWPKILETVTGYTIPELQPVFNIIIDADVSHSRKRKYEETHESGYESSSSPDAFPHRVKFFKE</sequence>
<dbReference type="AlphaFoldDB" id="A0AAW1DHH9"/>
<dbReference type="InterPro" id="IPR036915">
    <property type="entry name" value="Cyclin-like_sf"/>
</dbReference>
<evidence type="ECO:0000259" key="6">
    <source>
        <dbReference type="SMART" id="SM01332"/>
    </source>
</evidence>
<dbReference type="SUPFAM" id="SSF47954">
    <property type="entry name" value="Cyclin-like"/>
    <property type="match status" value="2"/>
</dbReference>
<evidence type="ECO:0000259" key="5">
    <source>
        <dbReference type="SMART" id="SM00385"/>
    </source>
</evidence>
<reference evidence="7 8" key="1">
    <citation type="submission" date="2022-12" db="EMBL/GenBank/DDBJ databases">
        <title>Chromosome-level genome assembly of true bugs.</title>
        <authorList>
            <person name="Ma L."/>
            <person name="Li H."/>
        </authorList>
    </citation>
    <scope>NUCLEOTIDE SEQUENCE [LARGE SCALE GENOMIC DNA]</scope>
    <source>
        <strain evidence="7">Lab_2022b</strain>
    </source>
</reference>
<keyword evidence="3" id="KW-0131">Cell cycle</keyword>
<dbReference type="Gene3D" id="1.10.472.10">
    <property type="entry name" value="Cyclin-like"/>
    <property type="match status" value="2"/>
</dbReference>
<dbReference type="InterPro" id="IPR004367">
    <property type="entry name" value="Cyclin_C-dom"/>
</dbReference>
<comment type="caution">
    <text evidence="7">The sequence shown here is derived from an EMBL/GenBank/DDBJ whole genome shotgun (WGS) entry which is preliminary data.</text>
</comment>
<organism evidence="7 8">
    <name type="scientific">Rhynocoris fuscipes</name>
    <dbReference type="NCBI Taxonomy" id="488301"/>
    <lineage>
        <taxon>Eukaryota</taxon>
        <taxon>Metazoa</taxon>
        <taxon>Ecdysozoa</taxon>
        <taxon>Arthropoda</taxon>
        <taxon>Hexapoda</taxon>
        <taxon>Insecta</taxon>
        <taxon>Pterygota</taxon>
        <taxon>Neoptera</taxon>
        <taxon>Paraneoptera</taxon>
        <taxon>Hemiptera</taxon>
        <taxon>Heteroptera</taxon>
        <taxon>Panheteroptera</taxon>
        <taxon>Cimicomorpha</taxon>
        <taxon>Reduviidae</taxon>
        <taxon>Harpactorinae</taxon>
        <taxon>Harpactorini</taxon>
        <taxon>Rhynocoris</taxon>
    </lineage>
</organism>
<dbReference type="InterPro" id="IPR013763">
    <property type="entry name" value="Cyclin-like_dom"/>
</dbReference>
<dbReference type="CDD" id="cd20528">
    <property type="entry name" value="CYCLIN_CCNJ-like_rpt1"/>
    <property type="match status" value="1"/>
</dbReference>
<evidence type="ECO:0000313" key="7">
    <source>
        <dbReference type="EMBL" id="KAK9509510.1"/>
    </source>
</evidence>
<dbReference type="EMBL" id="JAPXFL010000003">
    <property type="protein sequence ID" value="KAK9509511.1"/>
    <property type="molecule type" value="Genomic_DNA"/>
</dbReference>
<feature type="domain" description="Cyclin-like" evidence="5">
    <location>
        <begin position="47"/>
        <end position="133"/>
    </location>
</feature>
<dbReference type="InterPro" id="IPR048258">
    <property type="entry name" value="Cyclins_cyclin-box"/>
</dbReference>
<dbReference type="SMART" id="SM01332">
    <property type="entry name" value="Cyclin_C"/>
    <property type="match status" value="1"/>
</dbReference>
<accession>A0AAW1DHH9</accession>
<keyword evidence="8" id="KW-1185">Reference proteome</keyword>
<dbReference type="GO" id="GO:0051301">
    <property type="term" value="P:cell division"/>
    <property type="evidence" value="ECO:0007669"/>
    <property type="project" value="UniProtKB-KW"/>
</dbReference>
<dbReference type="Pfam" id="PF02984">
    <property type="entry name" value="Cyclin_C"/>
    <property type="match status" value="1"/>
</dbReference>
<proteinExistence type="inferred from homology"/>
<dbReference type="PROSITE" id="PS00292">
    <property type="entry name" value="CYCLINS"/>
    <property type="match status" value="1"/>
</dbReference>
<evidence type="ECO:0000256" key="4">
    <source>
        <dbReference type="RuleBase" id="RU000383"/>
    </source>
</evidence>
<keyword evidence="2 4" id="KW-0195">Cyclin</keyword>
<protein>
    <recommendedName>
        <fullName evidence="9">Cyclin-J</fullName>
    </recommendedName>
</protein>
<feature type="domain" description="Cyclin C-terminal" evidence="6">
    <location>
        <begin position="142"/>
        <end position="269"/>
    </location>
</feature>
<dbReference type="Pfam" id="PF00134">
    <property type="entry name" value="Cyclin_N"/>
    <property type="match status" value="1"/>
</dbReference>
<name>A0AAW1DHH9_9HEMI</name>
<dbReference type="SMART" id="SM00385">
    <property type="entry name" value="CYCLIN"/>
    <property type="match status" value="2"/>
</dbReference>
<keyword evidence="1" id="KW-0132">Cell division</keyword>
<evidence type="ECO:0000313" key="8">
    <source>
        <dbReference type="Proteomes" id="UP001461498"/>
    </source>
</evidence>
<evidence type="ECO:0000256" key="3">
    <source>
        <dbReference type="ARBA" id="ARBA00023306"/>
    </source>
</evidence>
<dbReference type="GO" id="GO:0000278">
    <property type="term" value="P:mitotic cell cycle"/>
    <property type="evidence" value="ECO:0007669"/>
    <property type="project" value="UniProtKB-ARBA"/>
</dbReference>
<evidence type="ECO:0000256" key="2">
    <source>
        <dbReference type="ARBA" id="ARBA00023127"/>
    </source>
</evidence>
<evidence type="ECO:0000256" key="1">
    <source>
        <dbReference type="ARBA" id="ARBA00022618"/>
    </source>
</evidence>
<dbReference type="InterPro" id="IPR039361">
    <property type="entry name" value="Cyclin"/>
</dbReference>
<dbReference type="Proteomes" id="UP001461498">
    <property type="component" value="Unassembled WGS sequence"/>
</dbReference>
<dbReference type="EMBL" id="JAPXFL010000003">
    <property type="protein sequence ID" value="KAK9509510.1"/>
    <property type="molecule type" value="Genomic_DNA"/>
</dbReference>
<dbReference type="PANTHER" id="PTHR10177">
    <property type="entry name" value="CYCLINS"/>
    <property type="match status" value="1"/>
</dbReference>
<evidence type="ECO:0008006" key="9">
    <source>
        <dbReference type="Google" id="ProtNLM"/>
    </source>
</evidence>
<comment type="similarity">
    <text evidence="4">Belongs to the cyclin family.</text>
</comment>
<feature type="domain" description="Cyclin-like" evidence="5">
    <location>
        <begin position="162"/>
        <end position="242"/>
    </location>
</feature>
<gene>
    <name evidence="7" type="ORF">O3M35_006814</name>
</gene>
<dbReference type="CDD" id="cd20529">
    <property type="entry name" value="CYCLIN_CCNJ-like_rpt2"/>
    <property type="match status" value="1"/>
</dbReference>
<dbReference type="InterPro" id="IPR006671">
    <property type="entry name" value="Cyclin_N"/>
</dbReference>